<dbReference type="EC" id="6.5.1.1" evidence="2"/>
<accession>A0A0W8FB05</accession>
<comment type="caution">
    <text evidence="2">The sequence shown here is derived from an EMBL/GenBank/DDBJ whole genome shotgun (WGS) entry which is preliminary data.</text>
</comment>
<organism evidence="2">
    <name type="scientific">hydrocarbon metagenome</name>
    <dbReference type="NCBI Taxonomy" id="938273"/>
    <lineage>
        <taxon>unclassified sequences</taxon>
        <taxon>metagenomes</taxon>
        <taxon>ecological metagenomes</taxon>
    </lineage>
</organism>
<evidence type="ECO:0000259" key="1">
    <source>
        <dbReference type="Pfam" id="PF13298"/>
    </source>
</evidence>
<dbReference type="AlphaFoldDB" id="A0A0W8FB05"/>
<dbReference type="GO" id="GO:0003910">
    <property type="term" value="F:DNA ligase (ATP) activity"/>
    <property type="evidence" value="ECO:0007669"/>
    <property type="project" value="UniProtKB-EC"/>
</dbReference>
<gene>
    <name evidence="2" type="ORF">ASZ90_012246</name>
</gene>
<protein>
    <submittedName>
        <fullName evidence="2">Atp-dependent dna ligase clustered with ku protein, ligd</fullName>
        <ecNumber evidence="2">6.5.1.1</ecNumber>
    </submittedName>
</protein>
<reference evidence="2" key="1">
    <citation type="journal article" date="2015" name="Proc. Natl. Acad. Sci. U.S.A.">
        <title>Networks of energetic and metabolic interactions define dynamics in microbial communities.</title>
        <authorList>
            <person name="Embree M."/>
            <person name="Liu J.K."/>
            <person name="Al-Bassam M.M."/>
            <person name="Zengler K."/>
        </authorList>
    </citation>
    <scope>NUCLEOTIDE SEQUENCE</scope>
</reference>
<keyword evidence="2" id="KW-0436">Ligase</keyword>
<proteinExistence type="predicted"/>
<dbReference type="Pfam" id="PF13298">
    <property type="entry name" value="LigD_N"/>
    <property type="match status" value="1"/>
</dbReference>
<evidence type="ECO:0000313" key="2">
    <source>
        <dbReference type="EMBL" id="KUG18061.1"/>
    </source>
</evidence>
<dbReference type="PANTHER" id="PTHR39465">
    <property type="entry name" value="DNA LIGASE D, 3'-PHOSPHOESTERASE DOMAIN"/>
    <property type="match status" value="1"/>
</dbReference>
<sequence length="193" mass="21775">MHLKGLMLVLLCWHCSNYNGRIPMNPDALKSYQEKRNFAVTSEPNPPKIADKRANSGSQIFVVQEHHSRQLHYDFRLEVDGVLKSWAIPKGPSMNPKDKRLAVQTEDHPIEYASFEGTIPEGEYGAGTVAIWDRGIYQNLSNKDGQEISLSQALKGGHASFWLKGKRLQGGFALTRTPRGWLLVKMRDEKAES</sequence>
<dbReference type="InterPro" id="IPR014144">
    <property type="entry name" value="LigD_PE_domain"/>
</dbReference>
<dbReference type="EMBL" id="LNQE01001404">
    <property type="protein sequence ID" value="KUG18061.1"/>
    <property type="molecule type" value="Genomic_DNA"/>
</dbReference>
<feature type="domain" description="DNA ligase D 3'-phosphoesterase" evidence="1">
    <location>
        <begin position="64"/>
        <end position="176"/>
    </location>
</feature>
<name>A0A0W8FB05_9ZZZZ</name>
<dbReference type="PANTHER" id="PTHR39465:SF1">
    <property type="entry name" value="DNA LIGASE D 3'-PHOSPHOESTERASE DOMAIN-CONTAINING PROTEIN"/>
    <property type="match status" value="1"/>
</dbReference>
<dbReference type="NCBIfam" id="TIGR02777">
    <property type="entry name" value="LigD_PE_dom"/>
    <property type="match status" value="1"/>
</dbReference>